<dbReference type="GO" id="GO:0005524">
    <property type="term" value="F:ATP binding"/>
    <property type="evidence" value="ECO:0007669"/>
    <property type="project" value="UniProtKB-KW"/>
</dbReference>
<dbReference type="PROSITE" id="PS50893">
    <property type="entry name" value="ABC_TRANSPORTER_2"/>
    <property type="match status" value="1"/>
</dbReference>
<evidence type="ECO:0000256" key="1">
    <source>
        <dbReference type="ARBA" id="ARBA00022448"/>
    </source>
</evidence>
<dbReference type="EMBL" id="JAWLKH010000006">
    <property type="protein sequence ID" value="MDV6311967.1"/>
    <property type="molecule type" value="Genomic_DNA"/>
</dbReference>
<dbReference type="SMART" id="SM00382">
    <property type="entry name" value="AAA"/>
    <property type="match status" value="1"/>
</dbReference>
<dbReference type="Gene3D" id="3.40.50.300">
    <property type="entry name" value="P-loop containing nucleotide triphosphate hydrolases"/>
    <property type="match status" value="1"/>
</dbReference>
<protein>
    <recommendedName>
        <fullName evidence="4">ABC-type quaternary amine transporter</fullName>
        <ecNumber evidence="4">7.6.2.9</ecNumber>
    </recommendedName>
</protein>
<gene>
    <name evidence="6" type="ORF">R3Q15_08690</name>
</gene>
<dbReference type="PANTHER" id="PTHR42781">
    <property type="entry name" value="SPERMIDINE/PUTRESCINE IMPORT ATP-BINDING PROTEIN POTA"/>
    <property type="match status" value="1"/>
</dbReference>
<dbReference type="Proteomes" id="UP001185922">
    <property type="component" value="Unassembled WGS sequence"/>
</dbReference>
<dbReference type="GO" id="GO:0015418">
    <property type="term" value="F:ABC-type quaternary ammonium compound transporting activity"/>
    <property type="evidence" value="ECO:0007669"/>
    <property type="project" value="UniProtKB-EC"/>
</dbReference>
<dbReference type="Pfam" id="PF00005">
    <property type="entry name" value="ABC_tran"/>
    <property type="match status" value="1"/>
</dbReference>
<dbReference type="FunFam" id="3.40.50.300:FF:000425">
    <property type="entry name" value="Probable ABC transporter, ATP-binding subunit"/>
    <property type="match status" value="1"/>
</dbReference>
<dbReference type="InterPro" id="IPR008995">
    <property type="entry name" value="Mo/tungstate-bd_C_term_dom"/>
</dbReference>
<evidence type="ECO:0000256" key="3">
    <source>
        <dbReference type="ARBA" id="ARBA00022840"/>
    </source>
</evidence>
<keyword evidence="3 6" id="KW-0067">ATP-binding</keyword>
<dbReference type="RefSeq" id="WP_238063822.1">
    <property type="nucleotide sequence ID" value="NZ_CP091855.1"/>
</dbReference>
<dbReference type="InterPro" id="IPR003439">
    <property type="entry name" value="ABC_transporter-like_ATP-bd"/>
</dbReference>
<evidence type="ECO:0000259" key="5">
    <source>
        <dbReference type="PROSITE" id="PS50893"/>
    </source>
</evidence>
<evidence type="ECO:0000256" key="2">
    <source>
        <dbReference type="ARBA" id="ARBA00022741"/>
    </source>
</evidence>
<accession>A0AAE4R515</accession>
<dbReference type="GO" id="GO:0016887">
    <property type="term" value="F:ATP hydrolysis activity"/>
    <property type="evidence" value="ECO:0007669"/>
    <property type="project" value="InterPro"/>
</dbReference>
<proteinExistence type="predicted"/>
<dbReference type="EC" id="7.6.2.9" evidence="4"/>
<dbReference type="GeneID" id="77173848"/>
<name>A0AAE4R515_9ACTN</name>
<keyword evidence="1" id="KW-0813">Transport</keyword>
<dbReference type="SUPFAM" id="SSF52540">
    <property type="entry name" value="P-loop containing nucleoside triphosphate hydrolases"/>
    <property type="match status" value="1"/>
</dbReference>
<dbReference type="PANTHER" id="PTHR42781:SF4">
    <property type="entry name" value="SPERMIDINE_PUTRESCINE IMPORT ATP-BINDING PROTEIN POTA"/>
    <property type="match status" value="1"/>
</dbReference>
<feature type="domain" description="ABC transporter" evidence="5">
    <location>
        <begin position="16"/>
        <end position="248"/>
    </location>
</feature>
<sequence length="357" mass="37686">MTGTERDTATGSHALLEISDLTVAYGGHTVIDGLSWRVGGAGSLVTAVLGPSGCGKSTLLRAVAGLEQPTRGVVRFGGEDLAGVEVHRRDFGVVFQDGQLFGGRSVASNIGYGLRIRRWSRHRTAQRVTELLDVVGLPGYEKRSVDTLSGGQAQRVALARALAPHPRLLLLDEPLAALDRRLRDELAVEISEIVRAAGVPTVVVTHDHAEAATMADEIAVMRAGAMVQVATPSLLWRRPVDEWTAQFLGVTTVIDAQLRAGVADTVLGPIALDLPDGSHRLGLRPESVAVARASPDGPDDDADTNSATVVLVAELPAGPRVRIETAVGEIDAVADEPVVIGDRVRIRLVPERVAVIG</sequence>
<keyword evidence="2" id="KW-0547">Nucleotide-binding</keyword>
<dbReference type="InterPro" id="IPR017871">
    <property type="entry name" value="ABC_transporter-like_CS"/>
</dbReference>
<dbReference type="InterPro" id="IPR003593">
    <property type="entry name" value="AAA+_ATPase"/>
</dbReference>
<evidence type="ECO:0000313" key="7">
    <source>
        <dbReference type="Proteomes" id="UP001185922"/>
    </source>
</evidence>
<organism evidence="6 7">
    <name type="scientific">Gordonia amicalis</name>
    <dbReference type="NCBI Taxonomy" id="89053"/>
    <lineage>
        <taxon>Bacteria</taxon>
        <taxon>Bacillati</taxon>
        <taxon>Actinomycetota</taxon>
        <taxon>Actinomycetes</taxon>
        <taxon>Mycobacteriales</taxon>
        <taxon>Gordoniaceae</taxon>
        <taxon>Gordonia</taxon>
    </lineage>
</organism>
<reference evidence="6" key="1">
    <citation type="submission" date="2023-10" db="EMBL/GenBank/DDBJ databases">
        <title>Development of a sustainable strategy for remediation of hydrocarbon-contaminated territories based on the waste exchange concept.</title>
        <authorList>
            <person name="Krivoruchko A."/>
        </authorList>
    </citation>
    <scope>NUCLEOTIDE SEQUENCE</scope>
    <source>
        <strain evidence="6">IEGM 1279</strain>
    </source>
</reference>
<evidence type="ECO:0000313" key="6">
    <source>
        <dbReference type="EMBL" id="MDV6311967.1"/>
    </source>
</evidence>
<dbReference type="InterPro" id="IPR027417">
    <property type="entry name" value="P-loop_NTPase"/>
</dbReference>
<dbReference type="SUPFAM" id="SSF50331">
    <property type="entry name" value="MOP-like"/>
    <property type="match status" value="1"/>
</dbReference>
<dbReference type="InterPro" id="IPR050093">
    <property type="entry name" value="ABC_SmlMolc_Importer"/>
</dbReference>
<comment type="caution">
    <text evidence="6">The sequence shown here is derived from an EMBL/GenBank/DDBJ whole genome shotgun (WGS) entry which is preliminary data.</text>
</comment>
<dbReference type="AlphaFoldDB" id="A0AAE4R515"/>
<evidence type="ECO:0000256" key="4">
    <source>
        <dbReference type="ARBA" id="ARBA00066388"/>
    </source>
</evidence>
<dbReference type="PROSITE" id="PS00211">
    <property type="entry name" value="ABC_TRANSPORTER_1"/>
    <property type="match status" value="1"/>
</dbReference>